<dbReference type="HAMAP" id="MF_01131">
    <property type="entry name" value="Rex"/>
    <property type="match status" value="1"/>
</dbReference>
<dbReference type="PANTHER" id="PTHR35786:SF1">
    <property type="entry name" value="REDOX-SENSING TRANSCRIPTIONAL REPRESSOR REX 1"/>
    <property type="match status" value="1"/>
</dbReference>
<keyword evidence="2 7" id="KW-0678">Repressor</keyword>
<dbReference type="InterPro" id="IPR009718">
    <property type="entry name" value="Rex_DNA-bd_C_dom"/>
</dbReference>
<dbReference type="GO" id="GO:0051775">
    <property type="term" value="P:response to redox state"/>
    <property type="evidence" value="ECO:0007669"/>
    <property type="project" value="InterPro"/>
</dbReference>
<dbReference type="EMBL" id="BONQ01000130">
    <property type="protein sequence ID" value="GIG50421.1"/>
    <property type="molecule type" value="Genomic_DNA"/>
</dbReference>
<dbReference type="PANTHER" id="PTHR35786">
    <property type="entry name" value="REDOX-SENSING TRANSCRIPTIONAL REPRESSOR REX"/>
    <property type="match status" value="1"/>
</dbReference>
<keyword evidence="6 7" id="KW-0804">Transcription</keyword>
<protein>
    <recommendedName>
        <fullName evidence="7">Redox-sensing transcriptional repressor Rex</fullName>
    </recommendedName>
</protein>
<feature type="binding site" evidence="7">
    <location>
        <begin position="101"/>
        <end position="106"/>
    </location>
    <ligand>
        <name>NAD(+)</name>
        <dbReference type="ChEBI" id="CHEBI:57540"/>
    </ligand>
</feature>
<dbReference type="GO" id="GO:0003677">
    <property type="term" value="F:DNA binding"/>
    <property type="evidence" value="ECO:0007669"/>
    <property type="project" value="UniProtKB-UniRule"/>
</dbReference>
<evidence type="ECO:0000256" key="7">
    <source>
        <dbReference type="HAMAP-Rule" id="MF_01131"/>
    </source>
</evidence>
<gene>
    <name evidence="7 9" type="primary">rex</name>
    <name evidence="9" type="ORF">Dsi01nite_084620</name>
</gene>
<keyword evidence="4 7" id="KW-0520">NAD</keyword>
<dbReference type="AlphaFoldDB" id="A0A919PW92"/>
<proteinExistence type="inferred from homology"/>
<evidence type="ECO:0000313" key="9">
    <source>
        <dbReference type="EMBL" id="GIG50421.1"/>
    </source>
</evidence>
<evidence type="ECO:0000256" key="1">
    <source>
        <dbReference type="ARBA" id="ARBA00022490"/>
    </source>
</evidence>
<dbReference type="Gene3D" id="1.10.10.10">
    <property type="entry name" value="Winged helix-like DNA-binding domain superfamily/Winged helix DNA-binding domain"/>
    <property type="match status" value="1"/>
</dbReference>
<dbReference type="Pfam" id="PF02629">
    <property type="entry name" value="CoA_binding"/>
    <property type="match status" value="1"/>
</dbReference>
<dbReference type="InterPro" id="IPR058236">
    <property type="entry name" value="Rex_actinobacterial-type"/>
</dbReference>
<dbReference type="SUPFAM" id="SSF46785">
    <property type="entry name" value="Winged helix' DNA-binding domain"/>
    <property type="match status" value="1"/>
</dbReference>
<dbReference type="InterPro" id="IPR022876">
    <property type="entry name" value="Tscrpt_rep_Rex"/>
</dbReference>
<dbReference type="NCBIfam" id="NF003989">
    <property type="entry name" value="PRK05472.1-3"/>
    <property type="match status" value="1"/>
</dbReference>
<evidence type="ECO:0000256" key="2">
    <source>
        <dbReference type="ARBA" id="ARBA00022491"/>
    </source>
</evidence>
<dbReference type="NCBIfam" id="NF003992">
    <property type="entry name" value="PRK05472.2-1"/>
    <property type="match status" value="1"/>
</dbReference>
<evidence type="ECO:0000256" key="6">
    <source>
        <dbReference type="ARBA" id="ARBA00023163"/>
    </source>
</evidence>
<keyword evidence="10" id="KW-1185">Reference proteome</keyword>
<keyword evidence="1 7" id="KW-0963">Cytoplasm</keyword>
<comment type="caution">
    <text evidence="9">The sequence shown here is derived from an EMBL/GenBank/DDBJ whole genome shotgun (WGS) entry which is preliminary data.</text>
</comment>
<evidence type="ECO:0000259" key="8">
    <source>
        <dbReference type="SMART" id="SM00881"/>
    </source>
</evidence>
<name>A0A919PW92_9ACTN</name>
<reference evidence="9" key="1">
    <citation type="submission" date="2021-01" db="EMBL/GenBank/DDBJ databases">
        <title>Whole genome shotgun sequence of Dactylosporangium siamense NBRC 106093.</title>
        <authorList>
            <person name="Komaki H."/>
            <person name="Tamura T."/>
        </authorList>
    </citation>
    <scope>NUCLEOTIDE SEQUENCE</scope>
    <source>
        <strain evidence="9">NBRC 106093</strain>
    </source>
</reference>
<comment type="subunit">
    <text evidence="7">Homodimer.</text>
</comment>
<evidence type="ECO:0000256" key="4">
    <source>
        <dbReference type="ARBA" id="ARBA00023027"/>
    </source>
</evidence>
<dbReference type="RefSeq" id="WP_203852069.1">
    <property type="nucleotide sequence ID" value="NZ_BAAAVW010000028.1"/>
</dbReference>
<accession>A0A919PW92</accession>
<dbReference type="InterPro" id="IPR036388">
    <property type="entry name" value="WH-like_DNA-bd_sf"/>
</dbReference>
<dbReference type="SMART" id="SM00881">
    <property type="entry name" value="CoA_binding"/>
    <property type="match status" value="1"/>
</dbReference>
<evidence type="ECO:0000313" key="10">
    <source>
        <dbReference type="Proteomes" id="UP000660611"/>
    </source>
</evidence>
<comment type="similarity">
    <text evidence="7">Belongs to the transcriptional regulatory Rex family.</text>
</comment>
<dbReference type="GO" id="GO:0005737">
    <property type="term" value="C:cytoplasm"/>
    <property type="evidence" value="ECO:0007669"/>
    <property type="project" value="UniProtKB-SubCell"/>
</dbReference>
<dbReference type="SUPFAM" id="SSF51735">
    <property type="entry name" value="NAD(P)-binding Rossmann-fold domains"/>
    <property type="match status" value="1"/>
</dbReference>
<dbReference type="Proteomes" id="UP000660611">
    <property type="component" value="Unassembled WGS sequence"/>
</dbReference>
<dbReference type="NCBIfam" id="NF003995">
    <property type="entry name" value="PRK05472.2-4"/>
    <property type="match status" value="1"/>
</dbReference>
<dbReference type="NCBIfam" id="NF003993">
    <property type="entry name" value="PRK05472.2-2"/>
    <property type="match status" value="1"/>
</dbReference>
<dbReference type="InterPro" id="IPR036291">
    <property type="entry name" value="NAD(P)-bd_dom_sf"/>
</dbReference>
<keyword evidence="5 7" id="KW-0238">DNA-binding</keyword>
<dbReference type="NCBIfam" id="NF003996">
    <property type="entry name" value="PRK05472.2-5"/>
    <property type="match status" value="1"/>
</dbReference>
<keyword evidence="3 7" id="KW-0805">Transcription regulation</keyword>
<feature type="domain" description="CoA-binding" evidence="8">
    <location>
        <begin position="91"/>
        <end position="191"/>
    </location>
</feature>
<dbReference type="InterPro" id="IPR036390">
    <property type="entry name" value="WH_DNA-bd_sf"/>
</dbReference>
<organism evidence="9 10">
    <name type="scientific">Dactylosporangium siamense</name>
    <dbReference type="NCBI Taxonomy" id="685454"/>
    <lineage>
        <taxon>Bacteria</taxon>
        <taxon>Bacillati</taxon>
        <taxon>Actinomycetota</taxon>
        <taxon>Actinomycetes</taxon>
        <taxon>Micromonosporales</taxon>
        <taxon>Micromonosporaceae</taxon>
        <taxon>Dactylosporangium</taxon>
    </lineage>
</organism>
<dbReference type="Pfam" id="PF06971">
    <property type="entry name" value="Put_DNA-bind_N"/>
    <property type="match status" value="1"/>
</dbReference>
<dbReference type="NCBIfam" id="NF003994">
    <property type="entry name" value="PRK05472.2-3"/>
    <property type="match status" value="1"/>
</dbReference>
<dbReference type="InterPro" id="IPR003781">
    <property type="entry name" value="CoA-bd"/>
</dbReference>
<sequence>MSQQRTGPTDGPDFPDLPEATVARLPEYLRALHHLAEDGHDTVSSEGLAAAAGVNSAKLRKDLSHLGRTGTRGVGYDVTLLIDQIEQVLGLTHRRAVALVGVGNLGHALAGYAGFGTRGFRIAALFDADHSRVGEHINGLVVRHIDDLPEVVDQESISIAVIATPAHAAQHVADRLVEAGVTSVLNFAPCVLNVPDGVDVRKVDLAIELQILSFHEHRKSALTALPAAVQKPGRVGMANRLGGEAVAT</sequence>
<feature type="DNA-binding region" description="H-T-H motif" evidence="7">
    <location>
        <begin position="27"/>
        <end position="66"/>
    </location>
</feature>
<evidence type="ECO:0000256" key="5">
    <source>
        <dbReference type="ARBA" id="ARBA00023125"/>
    </source>
</evidence>
<dbReference type="GO" id="GO:0045892">
    <property type="term" value="P:negative regulation of DNA-templated transcription"/>
    <property type="evidence" value="ECO:0007669"/>
    <property type="project" value="InterPro"/>
</dbReference>
<dbReference type="Gene3D" id="3.40.50.720">
    <property type="entry name" value="NAD(P)-binding Rossmann-like Domain"/>
    <property type="match status" value="1"/>
</dbReference>
<dbReference type="GO" id="GO:0003700">
    <property type="term" value="F:DNA-binding transcription factor activity"/>
    <property type="evidence" value="ECO:0007669"/>
    <property type="project" value="UniProtKB-UniRule"/>
</dbReference>
<evidence type="ECO:0000256" key="3">
    <source>
        <dbReference type="ARBA" id="ARBA00023015"/>
    </source>
</evidence>
<comment type="subcellular location">
    <subcellularLocation>
        <location evidence="7">Cytoplasm</location>
    </subcellularLocation>
</comment>
<comment type="function">
    <text evidence="7">Modulates transcription in response to changes in cellular NADH/NAD(+) redox state.</text>
</comment>